<evidence type="ECO:0000313" key="6">
    <source>
        <dbReference type="Proteomes" id="UP000756921"/>
    </source>
</evidence>
<sequence>MADPFAPTAGSTHLLHPSLTSSNKLPVDVFEPLVSGFLEDERYVKWAAGYKPWQLHCYGGPGCGKSTFALRVVQDLKQRHDSQGIFVAYIHIKERVSGHHAAFVEDFLFYLYEQVCSRPSHAYESALRTGQASTERRKRIRAALHQQLTDNEHSFIIFDGYDTLDMATCMLIDHELKDPGFSNISLLVTRRSPPYKRPENYNITCDRCHQSHLNLYWKCQDCGDNGPQYCCDCKETGVLCTNEEHKFALSEPYSRIDIDVTKTPRSAMNEFIAHELEMYSNVNTQTAKQRAADISARVGGNVNLAKLAIDDILAVVDIPDDQMLRDRLPRSVVAFFDAEIDCLMHSDPVDRDLGVMAVASVAQYEDSQGYGMKAADLAKILRQAQNSSPHLVLHPTRSLEDVITAANGLLVLQPYEDDLYVACFNKMFKLYAKEDYNETLYKANARLSPERDPPHAEATRPWNIAPSTTSPPTMSDEFENEDYMDATGSSHDSAYYSRSSTMNTKLRSSTTVPRTNEPKGLSERTGALPIQSGVIETQEHIAPAVTLCKVCQEHVFNSNDPAGSHHTSDEAVLNSLISGCVICTDLYLHGVKAVHRLPELVPSSFKDCRYKWALRSTGRSQNCNSSFQIIFTPQANVKETLTRLLHPGKYHIVSDVDAHVAAEGTLAFSTNPNELGGGLQIREWIKNCAETHENCNNHRKSNFVPTRLVDLGMENTNMVRIVNTAKKNITGPYLTLSHSWGPPTFLQLRRENEIELMGQGVGISKLTTNFQQAISVAKFIGIRYIWIDSLCIMQGPGGDFKSEGQLMHKVYRHSHCNIAVADSSDSEGGLFRQRNPTNILPMRIEADGTGKLPRGTWRILEDDLWGKKLLATKIYTRGWVFQERMLSPRILHFADSQIFWDCSTLSACEALPRGLPHSLDAKASTDRNWRGRMQRMLFDTPQKYDVPVIGANDDSIENFWRSALLSYTSCNLTDQGDKSVAIWSIAKLVRDVLGERYGGGLWESNLEEQLAWHSYGVVSASDGRLPELQSRYPSWSWASMKGPIVARSRLSTARQYVVENHAGGAITFESHFEAKDNEPELERIPMALSGYVARIQCLQKSPSPSLILDILGNGQQELAGNFTIFLDEDIPGTAGTDPPPSFFLILAATAMSADGSRPVIPSHNSGSKNDIRSTKTARHEMRNSSPLSYSGIGLLLTPLATYKAPQNKAFKALLQEVVARSPDQSWPDPPYGQGKSLVDRTTDIRVLVATLRTSLRYVTGNEGDESSLFRRVGSVQFQGMSEEVWRAIAKEGRRKIWLD</sequence>
<dbReference type="InterPro" id="IPR056884">
    <property type="entry name" value="NPHP3-like_N"/>
</dbReference>
<feature type="compositionally biased region" description="Low complexity" evidence="2">
    <location>
        <begin position="489"/>
        <end position="500"/>
    </location>
</feature>
<dbReference type="EMBL" id="WJXW01000010">
    <property type="protein sequence ID" value="KAF9732322.1"/>
    <property type="molecule type" value="Genomic_DNA"/>
</dbReference>
<feature type="region of interest" description="Disordered" evidence="2">
    <location>
        <begin position="448"/>
        <end position="473"/>
    </location>
</feature>
<evidence type="ECO:0000259" key="4">
    <source>
        <dbReference type="Pfam" id="PF24883"/>
    </source>
</evidence>
<dbReference type="SUPFAM" id="SSF52540">
    <property type="entry name" value="P-loop containing nucleoside triphosphate hydrolases"/>
    <property type="match status" value="1"/>
</dbReference>
<dbReference type="PANTHER" id="PTHR33112">
    <property type="entry name" value="DOMAIN PROTEIN, PUTATIVE-RELATED"/>
    <property type="match status" value="1"/>
</dbReference>
<dbReference type="PANTHER" id="PTHR33112:SF10">
    <property type="entry name" value="TOL"/>
    <property type="match status" value="1"/>
</dbReference>
<dbReference type="Pfam" id="PF06985">
    <property type="entry name" value="HET"/>
    <property type="match status" value="1"/>
</dbReference>
<comment type="caution">
    <text evidence="5">The sequence shown here is derived from an EMBL/GenBank/DDBJ whole genome shotgun (WGS) entry which is preliminary data.</text>
</comment>
<reference evidence="5" key="1">
    <citation type="journal article" date="2020" name="Mol. Plant Microbe Interact.">
        <title>Genome Sequence of the Biocontrol Agent Coniothyrium minitans strain Conio (IMI 134523).</title>
        <authorList>
            <person name="Patel D."/>
            <person name="Shittu T.A."/>
            <person name="Baroncelli R."/>
            <person name="Muthumeenakshi S."/>
            <person name="Osborne T.H."/>
            <person name="Janganan T.K."/>
            <person name="Sreenivasaprasad S."/>
        </authorList>
    </citation>
    <scope>NUCLEOTIDE SEQUENCE</scope>
    <source>
        <strain evidence="5">Conio</strain>
    </source>
</reference>
<feature type="compositionally biased region" description="Basic and acidic residues" evidence="2">
    <location>
        <begin position="448"/>
        <end position="458"/>
    </location>
</feature>
<gene>
    <name evidence="5" type="ORF">PMIN01_09180</name>
</gene>
<feature type="domain" description="Nephrocystin 3-like N-terminal" evidence="4">
    <location>
        <begin position="37"/>
        <end position="189"/>
    </location>
</feature>
<keyword evidence="6" id="KW-1185">Reference proteome</keyword>
<organism evidence="5 6">
    <name type="scientific">Paraphaeosphaeria minitans</name>
    <dbReference type="NCBI Taxonomy" id="565426"/>
    <lineage>
        <taxon>Eukaryota</taxon>
        <taxon>Fungi</taxon>
        <taxon>Dikarya</taxon>
        <taxon>Ascomycota</taxon>
        <taxon>Pezizomycotina</taxon>
        <taxon>Dothideomycetes</taxon>
        <taxon>Pleosporomycetidae</taxon>
        <taxon>Pleosporales</taxon>
        <taxon>Massarineae</taxon>
        <taxon>Didymosphaeriaceae</taxon>
        <taxon>Paraphaeosphaeria</taxon>
    </lineage>
</organism>
<feature type="compositionally biased region" description="Basic and acidic residues" evidence="2">
    <location>
        <begin position="1169"/>
        <end position="1182"/>
    </location>
</feature>
<feature type="compositionally biased region" description="Polar residues" evidence="2">
    <location>
        <begin position="501"/>
        <end position="514"/>
    </location>
</feature>
<dbReference type="InterPro" id="IPR027417">
    <property type="entry name" value="P-loop_NTPase"/>
</dbReference>
<accession>A0A9P6KMU0</accession>
<evidence type="ECO:0000259" key="3">
    <source>
        <dbReference type="Pfam" id="PF06985"/>
    </source>
</evidence>
<dbReference type="OrthoDB" id="5362512at2759"/>
<feature type="region of interest" description="Disordered" evidence="2">
    <location>
        <begin position="1156"/>
        <end position="1184"/>
    </location>
</feature>
<protein>
    <submittedName>
        <fullName evidence="5">Heterokaryon incompatibility protein</fullName>
    </submittedName>
</protein>
<dbReference type="InterPro" id="IPR010730">
    <property type="entry name" value="HET"/>
</dbReference>
<dbReference type="Pfam" id="PF24883">
    <property type="entry name" value="NPHP3_N"/>
    <property type="match status" value="1"/>
</dbReference>
<keyword evidence="1" id="KW-0677">Repeat</keyword>
<dbReference type="Proteomes" id="UP000756921">
    <property type="component" value="Unassembled WGS sequence"/>
</dbReference>
<evidence type="ECO:0000313" key="5">
    <source>
        <dbReference type="EMBL" id="KAF9732322.1"/>
    </source>
</evidence>
<name>A0A9P6KMU0_9PLEO</name>
<dbReference type="Gene3D" id="3.40.50.300">
    <property type="entry name" value="P-loop containing nucleotide triphosphate hydrolases"/>
    <property type="match status" value="1"/>
</dbReference>
<feature type="region of interest" description="Disordered" evidence="2">
    <location>
        <begin position="489"/>
        <end position="524"/>
    </location>
</feature>
<feature type="domain" description="Heterokaryon incompatibility" evidence="3">
    <location>
        <begin position="733"/>
        <end position="883"/>
    </location>
</feature>
<evidence type="ECO:0000256" key="1">
    <source>
        <dbReference type="ARBA" id="ARBA00022737"/>
    </source>
</evidence>
<proteinExistence type="predicted"/>
<evidence type="ECO:0000256" key="2">
    <source>
        <dbReference type="SAM" id="MobiDB-lite"/>
    </source>
</evidence>